<evidence type="ECO:0000313" key="1">
    <source>
        <dbReference type="EMBL" id="OUN02806.1"/>
    </source>
</evidence>
<gene>
    <name evidence="1" type="ORF">B5G41_09740</name>
</gene>
<reference evidence="2" key="1">
    <citation type="submission" date="2017-04" db="EMBL/GenBank/DDBJ databases">
        <title>Function of individual gut microbiota members based on whole genome sequencing of pure cultures obtained from chicken caecum.</title>
        <authorList>
            <person name="Medvecky M."/>
            <person name="Cejkova D."/>
            <person name="Polansky O."/>
            <person name="Karasova D."/>
            <person name="Kubasova T."/>
            <person name="Cizek A."/>
            <person name="Rychlik I."/>
        </authorList>
    </citation>
    <scope>NUCLEOTIDE SEQUENCE [LARGE SCALE GENOMIC DNA]</scope>
    <source>
        <strain evidence="2">An90</strain>
    </source>
</reference>
<evidence type="ECO:0008006" key="3">
    <source>
        <dbReference type="Google" id="ProtNLM"/>
    </source>
</evidence>
<dbReference type="AlphaFoldDB" id="A0A1Y3QT68"/>
<name>A0A1Y3QT68_9BACT</name>
<comment type="caution">
    <text evidence="1">The sequence shown here is derived from an EMBL/GenBank/DDBJ whole genome shotgun (WGS) entry which is preliminary data.</text>
</comment>
<protein>
    <recommendedName>
        <fullName evidence="3">DUF3168 domain-containing protein</fullName>
    </recommendedName>
</protein>
<proteinExistence type="predicted"/>
<dbReference type="OrthoDB" id="1004293at2"/>
<evidence type="ECO:0000313" key="2">
    <source>
        <dbReference type="Proteomes" id="UP000195772"/>
    </source>
</evidence>
<dbReference type="RefSeq" id="WP_087402661.1">
    <property type="nucleotide sequence ID" value="NZ_NFHB01000006.1"/>
</dbReference>
<dbReference type="Proteomes" id="UP000195772">
    <property type="component" value="Unassembled WGS sequence"/>
</dbReference>
<dbReference type="EMBL" id="NFHB01000006">
    <property type="protein sequence ID" value="OUN02806.1"/>
    <property type="molecule type" value="Genomic_DNA"/>
</dbReference>
<sequence length="134" mass="15090">MNRTHLEGAAEKLTTQRDYTFYTGPEDDMGHTVRNYPAAWLAPPELHAVEGRTHGRATYDMTLHLLRPGARISPAERRTALAEMEAQMIEIFAELSLDERILAVEGLSVRPRSFSLTPHGEISQTATARIVTWF</sequence>
<organism evidence="1 2">
    <name type="scientific">Alistipes onderdonkii</name>
    <dbReference type="NCBI Taxonomy" id="328813"/>
    <lineage>
        <taxon>Bacteria</taxon>
        <taxon>Pseudomonadati</taxon>
        <taxon>Bacteroidota</taxon>
        <taxon>Bacteroidia</taxon>
        <taxon>Bacteroidales</taxon>
        <taxon>Rikenellaceae</taxon>
        <taxon>Alistipes</taxon>
    </lineage>
</organism>
<accession>A0A1Y3QT68</accession>